<dbReference type="InterPro" id="IPR013655">
    <property type="entry name" value="PAS_fold_3"/>
</dbReference>
<keyword evidence="6" id="KW-0902">Two-component regulatory system</keyword>
<protein>
    <recommendedName>
        <fullName evidence="2">histidine kinase</fullName>
        <ecNumber evidence="2">2.7.13.3</ecNumber>
    </recommendedName>
</protein>
<evidence type="ECO:0000313" key="11">
    <source>
        <dbReference type="EMBL" id="MCQ5061568.1"/>
    </source>
</evidence>
<organism evidence="11 12">
    <name type="scientific">Faecalibacillus intestinalis</name>
    <dbReference type="NCBI Taxonomy" id="1982626"/>
    <lineage>
        <taxon>Bacteria</taxon>
        <taxon>Bacillati</taxon>
        <taxon>Bacillota</taxon>
        <taxon>Erysipelotrichia</taxon>
        <taxon>Erysipelotrichales</taxon>
        <taxon>Coprobacillaceae</taxon>
        <taxon>Faecalibacillus</taxon>
    </lineage>
</organism>
<accession>A0AAP2UF47</accession>
<evidence type="ECO:0000256" key="3">
    <source>
        <dbReference type="ARBA" id="ARBA00022553"/>
    </source>
</evidence>
<dbReference type="Proteomes" id="UP001204814">
    <property type="component" value="Unassembled WGS sequence"/>
</dbReference>
<proteinExistence type="predicted"/>
<feature type="coiled-coil region" evidence="8">
    <location>
        <begin position="190"/>
        <end position="217"/>
    </location>
</feature>
<dbReference type="Pfam" id="PF00512">
    <property type="entry name" value="HisKA"/>
    <property type="match status" value="1"/>
</dbReference>
<dbReference type="Gene3D" id="1.10.287.130">
    <property type="match status" value="1"/>
</dbReference>
<sequence length="1167" mass="134445">MKEKYNSQARVEETRMENYREMREQKLKSVDEILHQISCMDRAVNEKQLDAVIPFILKAIGKYANADRVYIFDWVTGKRERITNTFEWCATGVNPQIQNLQNIPGDFVPRWTEKFLAKENIVIYDLEDIAEEMPTEYEILKPQEIHSLIAVPFFENQKLVGFIGVDNPDMEFAHLFACLLTDMGGHLQSVRENMRMRKKLEEEHASLEQSLVELQKEKNILDVLSIDYTSIYTCDLLKDRMYPVKLSENTNAILVKEQLGYECHSYSERIRYYYDHFVVKESAPDFLEKMSADYLMEYLAYHDRFAYRFRCLASPAGQKHFEVQIARMKETKGFQVVMGYRYIDDIIEEQKKQKYELEQALESATLNSEIVSSISKLYWLIYHMDLVEGTYEEISAGQEMYRLTGKKCYTEEVFKEVRKSIVSFEYQNAMKKFLDTGTLADRLKEADSTAMEYRTTSGSWHLARFIVKKRNTAGKVTNVLYVVRQIDKEKELEIKYKQEVLEYNRVMSGLSLDYTIVFVLNLDTDEYRIVFTQTTNHAQIRQNITGFSEYVDEYVRKYTLPDFKEAMRKELSAANIRKRFHQEDDYHFSFETVPNEAGLSHFQVHIVKEYDGEEHYAVLGFRSIDEIVNQERFYKEALRNANQALQSELDMIASALPGGVKISNDDPQYSFKYVSEQFANMLGYDTPEELREACDGSIAGIAHPDDLETGIAEALAQYEKDDHYEITYRMRCKDGSYKYIEDHGRKICKPEGLVEHWNLILDKHEFVEKTIELESEKRANQSKSDFLARMSHDMRTPLNGIIGLLDICRSHPDDRELVDSSRIKARVAADHLLSLINDTLELSRLEEGDRPLMTDVFNLPSLLHDVEIICKLKGDENGISVIWINDIGHFEYPYLIGSSLSVKQILLNLIGNSIKYNQSKGSVFCYLKEQIISDTKLELDFTIKDTGIGMSDEFIKDIFKPFVQANTGARTKYMGTGLGMSIVKNLLDKMGGTIQIDSEEGVGTSVNVIIPFEIGQNVGEEQTEKTVQNNLKGKRVLLAEDNELNREIAVFILEDAGMSVTEAIDGRQAVKIFMNHPEGFFDIVLMDIMMPVMDGYQATNVIRSCERADAKTIPIIAMTAKAFDDDRKQSKEAGMNAHISKPIEISNLINTIDRLCNNATNSTEVTL</sequence>
<dbReference type="Gene3D" id="3.30.450.20">
    <property type="entry name" value="PAS domain"/>
    <property type="match status" value="1"/>
</dbReference>
<keyword evidence="3 7" id="KW-0597">Phosphoprotein</keyword>
<keyword evidence="8" id="KW-0175">Coiled coil</keyword>
<dbReference type="CDD" id="cd17546">
    <property type="entry name" value="REC_hyHK_CKI1_RcsC-like"/>
    <property type="match status" value="1"/>
</dbReference>
<dbReference type="RefSeq" id="WP_117347766.1">
    <property type="nucleotide sequence ID" value="NZ_JAJDKX010000058.1"/>
</dbReference>
<dbReference type="Pfam" id="PF08447">
    <property type="entry name" value="PAS_3"/>
    <property type="match status" value="1"/>
</dbReference>
<dbReference type="Gene3D" id="3.30.450.40">
    <property type="match status" value="1"/>
</dbReference>
<evidence type="ECO:0000256" key="8">
    <source>
        <dbReference type="SAM" id="Coils"/>
    </source>
</evidence>
<dbReference type="InterPro" id="IPR036890">
    <property type="entry name" value="HATPase_C_sf"/>
</dbReference>
<dbReference type="Gene3D" id="3.40.50.2300">
    <property type="match status" value="1"/>
</dbReference>
<evidence type="ECO:0000256" key="4">
    <source>
        <dbReference type="ARBA" id="ARBA00022679"/>
    </source>
</evidence>
<dbReference type="PROSITE" id="PS50109">
    <property type="entry name" value="HIS_KIN"/>
    <property type="match status" value="1"/>
</dbReference>
<evidence type="ECO:0000259" key="10">
    <source>
        <dbReference type="PROSITE" id="PS50110"/>
    </source>
</evidence>
<keyword evidence="4" id="KW-0808">Transferase</keyword>
<name>A0AAP2UF47_9FIRM</name>
<dbReference type="SUPFAM" id="SSF55785">
    <property type="entry name" value="PYP-like sensor domain (PAS domain)"/>
    <property type="match status" value="1"/>
</dbReference>
<evidence type="ECO:0000256" key="2">
    <source>
        <dbReference type="ARBA" id="ARBA00012438"/>
    </source>
</evidence>
<reference evidence="11" key="1">
    <citation type="submission" date="2022-06" db="EMBL/GenBank/DDBJ databases">
        <title>Isolation of gut microbiota from human fecal samples.</title>
        <authorList>
            <person name="Pamer E.G."/>
            <person name="Barat B."/>
            <person name="Waligurski E."/>
            <person name="Medina S."/>
            <person name="Paddock L."/>
            <person name="Mostad J."/>
        </authorList>
    </citation>
    <scope>NUCLEOTIDE SEQUENCE</scope>
    <source>
        <strain evidence="11">DFI.6.24</strain>
    </source>
</reference>
<feature type="modified residue" description="4-aspartylphosphate" evidence="7">
    <location>
        <position position="1087"/>
    </location>
</feature>
<dbReference type="InterPro" id="IPR000014">
    <property type="entry name" value="PAS"/>
</dbReference>
<dbReference type="InterPro" id="IPR005467">
    <property type="entry name" value="His_kinase_dom"/>
</dbReference>
<dbReference type="Gene3D" id="3.30.565.10">
    <property type="entry name" value="Histidine kinase-like ATPase, C-terminal domain"/>
    <property type="match status" value="1"/>
</dbReference>
<dbReference type="SUPFAM" id="SSF55874">
    <property type="entry name" value="ATPase domain of HSP90 chaperone/DNA topoisomerase II/histidine kinase"/>
    <property type="match status" value="1"/>
</dbReference>
<dbReference type="GO" id="GO:0000155">
    <property type="term" value="F:phosphorelay sensor kinase activity"/>
    <property type="evidence" value="ECO:0007669"/>
    <property type="project" value="InterPro"/>
</dbReference>
<evidence type="ECO:0000256" key="6">
    <source>
        <dbReference type="ARBA" id="ARBA00023012"/>
    </source>
</evidence>
<dbReference type="InterPro" id="IPR004358">
    <property type="entry name" value="Sig_transdc_His_kin-like_C"/>
</dbReference>
<keyword evidence="11" id="KW-0067">ATP-binding</keyword>
<dbReference type="SUPFAM" id="SSF55781">
    <property type="entry name" value="GAF domain-like"/>
    <property type="match status" value="1"/>
</dbReference>
<evidence type="ECO:0000313" key="12">
    <source>
        <dbReference type="Proteomes" id="UP001204814"/>
    </source>
</evidence>
<dbReference type="SMART" id="SM00388">
    <property type="entry name" value="HisKA"/>
    <property type="match status" value="1"/>
</dbReference>
<dbReference type="PANTHER" id="PTHR43047:SF64">
    <property type="entry name" value="HISTIDINE KINASE CONTAINING CHEY-HOMOLOGOUS RECEIVER DOMAIN AND PAS DOMAIN-RELATED"/>
    <property type="match status" value="1"/>
</dbReference>
<dbReference type="SMART" id="SM00387">
    <property type="entry name" value="HATPase_c"/>
    <property type="match status" value="1"/>
</dbReference>
<evidence type="ECO:0000259" key="9">
    <source>
        <dbReference type="PROSITE" id="PS50109"/>
    </source>
</evidence>
<dbReference type="Pfam" id="PF02518">
    <property type="entry name" value="HATPase_c"/>
    <property type="match status" value="1"/>
</dbReference>
<dbReference type="InterPro" id="IPR003661">
    <property type="entry name" value="HisK_dim/P_dom"/>
</dbReference>
<dbReference type="InterPro" id="IPR036097">
    <property type="entry name" value="HisK_dim/P_sf"/>
</dbReference>
<dbReference type="Pfam" id="PF01590">
    <property type="entry name" value="GAF"/>
    <property type="match status" value="1"/>
</dbReference>
<dbReference type="InterPro" id="IPR035965">
    <property type="entry name" value="PAS-like_dom_sf"/>
</dbReference>
<dbReference type="SUPFAM" id="SSF52172">
    <property type="entry name" value="CheY-like"/>
    <property type="match status" value="1"/>
</dbReference>
<evidence type="ECO:0000256" key="7">
    <source>
        <dbReference type="PROSITE-ProRule" id="PRU00169"/>
    </source>
</evidence>
<dbReference type="PANTHER" id="PTHR43047">
    <property type="entry name" value="TWO-COMPONENT HISTIDINE PROTEIN KINASE"/>
    <property type="match status" value="1"/>
</dbReference>
<comment type="catalytic activity">
    <reaction evidence="1">
        <text>ATP + protein L-histidine = ADP + protein N-phospho-L-histidine.</text>
        <dbReference type="EC" id="2.7.13.3"/>
    </reaction>
</comment>
<evidence type="ECO:0000256" key="1">
    <source>
        <dbReference type="ARBA" id="ARBA00000085"/>
    </source>
</evidence>
<dbReference type="InterPro" id="IPR011006">
    <property type="entry name" value="CheY-like_superfamily"/>
</dbReference>
<feature type="domain" description="Histidine kinase" evidence="9">
    <location>
        <begin position="789"/>
        <end position="1014"/>
    </location>
</feature>
<dbReference type="CDD" id="cd00082">
    <property type="entry name" value="HisKA"/>
    <property type="match status" value="1"/>
</dbReference>
<keyword evidence="5" id="KW-0418">Kinase</keyword>
<dbReference type="SMART" id="SM00448">
    <property type="entry name" value="REC"/>
    <property type="match status" value="1"/>
</dbReference>
<dbReference type="CDD" id="cd00130">
    <property type="entry name" value="PAS"/>
    <property type="match status" value="1"/>
</dbReference>
<dbReference type="PROSITE" id="PS50110">
    <property type="entry name" value="RESPONSE_REGULATORY"/>
    <property type="match status" value="1"/>
</dbReference>
<dbReference type="InterPro" id="IPR003018">
    <property type="entry name" value="GAF"/>
</dbReference>
<comment type="caution">
    <text evidence="11">The sequence shown here is derived from an EMBL/GenBank/DDBJ whole genome shotgun (WGS) entry which is preliminary data.</text>
</comment>
<dbReference type="InterPro" id="IPR003594">
    <property type="entry name" value="HATPase_dom"/>
</dbReference>
<evidence type="ECO:0000256" key="5">
    <source>
        <dbReference type="ARBA" id="ARBA00022777"/>
    </source>
</evidence>
<dbReference type="InterPro" id="IPR001789">
    <property type="entry name" value="Sig_transdc_resp-reg_receiver"/>
</dbReference>
<dbReference type="InterPro" id="IPR029016">
    <property type="entry name" value="GAF-like_dom_sf"/>
</dbReference>
<dbReference type="GO" id="GO:0005524">
    <property type="term" value="F:ATP binding"/>
    <property type="evidence" value="ECO:0007669"/>
    <property type="project" value="UniProtKB-KW"/>
</dbReference>
<feature type="domain" description="Response regulatory" evidence="10">
    <location>
        <begin position="1035"/>
        <end position="1156"/>
    </location>
</feature>
<keyword evidence="11" id="KW-0547">Nucleotide-binding</keyword>
<dbReference type="SUPFAM" id="SSF47384">
    <property type="entry name" value="Homodimeric domain of signal transducing histidine kinase"/>
    <property type="match status" value="1"/>
</dbReference>
<gene>
    <name evidence="11" type="ORF">NE542_06935</name>
</gene>
<dbReference type="PRINTS" id="PR00344">
    <property type="entry name" value="BCTRLSENSOR"/>
</dbReference>
<dbReference type="EC" id="2.7.13.3" evidence="2"/>
<dbReference type="AlphaFoldDB" id="A0AAP2UF47"/>
<dbReference type="EMBL" id="JANGBO010000004">
    <property type="protein sequence ID" value="MCQ5061568.1"/>
    <property type="molecule type" value="Genomic_DNA"/>
</dbReference>
<dbReference type="Pfam" id="PF00072">
    <property type="entry name" value="Response_reg"/>
    <property type="match status" value="1"/>
</dbReference>